<dbReference type="EMBL" id="CACTIH010009040">
    <property type="protein sequence ID" value="CAA3020533.1"/>
    <property type="molecule type" value="Genomic_DNA"/>
</dbReference>
<dbReference type="InterPro" id="IPR035513">
    <property type="entry name" value="Invertase/methylesterase_inhib"/>
</dbReference>
<evidence type="ECO:0000259" key="2">
    <source>
        <dbReference type="SMART" id="SM00856"/>
    </source>
</evidence>
<dbReference type="NCBIfam" id="TIGR01614">
    <property type="entry name" value="PME_inhib"/>
    <property type="match status" value="1"/>
</dbReference>
<evidence type="ECO:0000313" key="4">
    <source>
        <dbReference type="Proteomes" id="UP000594638"/>
    </source>
</evidence>
<sequence>MAPKKFNYFSLFFLTLVALLIAQSTTVEARKFIGVNQFCTTASHKKLCTKMVNGATNMHDATQNAILETLGLAKKIQSMSHLIEPAIANLEPVSQESIRSTCKDNFDNIVDDLETSLQALKDNDQGTLLTYLSASASTDCGDALQEFSVDNPLSKVTGHLAKEVDNCLAVVQQI</sequence>
<accession>A0A8S0UK48</accession>
<protein>
    <submittedName>
        <fullName evidence="3">Pectinesterase inhibitor-like</fullName>
    </submittedName>
</protein>
<dbReference type="Gramene" id="OE9A071739T1">
    <property type="protein sequence ID" value="OE9A071739C1"/>
    <property type="gene ID" value="OE9A071739"/>
</dbReference>
<dbReference type="Pfam" id="PF04043">
    <property type="entry name" value="PMEI"/>
    <property type="match status" value="1"/>
</dbReference>
<name>A0A8S0UK48_OLEEU</name>
<dbReference type="AlphaFoldDB" id="A0A8S0UK48"/>
<dbReference type="GO" id="GO:0004857">
    <property type="term" value="F:enzyme inhibitor activity"/>
    <property type="evidence" value="ECO:0007669"/>
    <property type="project" value="InterPro"/>
</dbReference>
<feature type="domain" description="Pectinesterase inhibitor" evidence="2">
    <location>
        <begin position="28"/>
        <end position="170"/>
    </location>
</feature>
<keyword evidence="4" id="KW-1185">Reference proteome</keyword>
<dbReference type="Proteomes" id="UP000594638">
    <property type="component" value="Unassembled WGS sequence"/>
</dbReference>
<dbReference type="OrthoDB" id="770764at2759"/>
<dbReference type="SUPFAM" id="SSF101148">
    <property type="entry name" value="Plant invertase/pectin methylesterase inhibitor"/>
    <property type="match status" value="1"/>
</dbReference>
<proteinExistence type="predicted"/>
<evidence type="ECO:0000313" key="3">
    <source>
        <dbReference type="EMBL" id="CAA3020533.1"/>
    </source>
</evidence>
<organism evidence="3 4">
    <name type="scientific">Olea europaea subsp. europaea</name>
    <dbReference type="NCBI Taxonomy" id="158383"/>
    <lineage>
        <taxon>Eukaryota</taxon>
        <taxon>Viridiplantae</taxon>
        <taxon>Streptophyta</taxon>
        <taxon>Embryophyta</taxon>
        <taxon>Tracheophyta</taxon>
        <taxon>Spermatophyta</taxon>
        <taxon>Magnoliopsida</taxon>
        <taxon>eudicotyledons</taxon>
        <taxon>Gunneridae</taxon>
        <taxon>Pentapetalae</taxon>
        <taxon>asterids</taxon>
        <taxon>lamiids</taxon>
        <taxon>Lamiales</taxon>
        <taxon>Oleaceae</taxon>
        <taxon>Oleeae</taxon>
        <taxon>Olea</taxon>
    </lineage>
</organism>
<keyword evidence="1" id="KW-0732">Signal</keyword>
<feature type="signal peptide" evidence="1">
    <location>
        <begin position="1"/>
        <end position="29"/>
    </location>
</feature>
<reference evidence="3 4" key="1">
    <citation type="submission" date="2019-12" db="EMBL/GenBank/DDBJ databases">
        <authorList>
            <person name="Alioto T."/>
            <person name="Alioto T."/>
            <person name="Gomez Garrido J."/>
        </authorList>
    </citation>
    <scope>NUCLEOTIDE SEQUENCE [LARGE SCALE GENOMIC DNA]</scope>
</reference>
<evidence type="ECO:0000256" key="1">
    <source>
        <dbReference type="SAM" id="SignalP"/>
    </source>
</evidence>
<dbReference type="SMART" id="SM00856">
    <property type="entry name" value="PMEI"/>
    <property type="match status" value="1"/>
</dbReference>
<gene>
    <name evidence="3" type="ORF">OLEA9_A071739</name>
</gene>
<dbReference type="Gene3D" id="1.20.140.40">
    <property type="entry name" value="Invertase/pectin methylesterase inhibitor family protein"/>
    <property type="match status" value="1"/>
</dbReference>
<dbReference type="CDD" id="cd15800">
    <property type="entry name" value="PMEI-like_2"/>
    <property type="match status" value="1"/>
</dbReference>
<dbReference type="InterPro" id="IPR006501">
    <property type="entry name" value="Pectinesterase_inhib_dom"/>
</dbReference>
<comment type="caution">
    <text evidence="3">The sequence shown here is derived from an EMBL/GenBank/DDBJ whole genome shotgun (WGS) entry which is preliminary data.</text>
</comment>
<feature type="chain" id="PRO_5035739855" evidence="1">
    <location>
        <begin position="30"/>
        <end position="174"/>
    </location>
</feature>